<dbReference type="PANTHER" id="PTHR12935:SF0">
    <property type="entry name" value="GAMMA-GLUTAMYLCYCLOTRANSFERASE"/>
    <property type="match status" value="1"/>
</dbReference>
<evidence type="ECO:0000313" key="5">
    <source>
        <dbReference type="Proteomes" id="UP000010482"/>
    </source>
</evidence>
<dbReference type="HOGENOM" id="CLU_048475_3_0_3"/>
<evidence type="ECO:0000256" key="3">
    <source>
        <dbReference type="PIRSR" id="PIRSR617939-2"/>
    </source>
</evidence>
<dbReference type="RefSeq" id="WP_015229542.1">
    <property type="nucleotide sequence ID" value="NC_019780.1"/>
</dbReference>
<dbReference type="eggNOG" id="COG2105">
    <property type="taxonomic scope" value="Bacteria"/>
</dbReference>
<dbReference type="CDD" id="cd06661">
    <property type="entry name" value="GGCT_like"/>
    <property type="match status" value="1"/>
</dbReference>
<name>K9YW15_DACS8</name>
<dbReference type="KEGG" id="dsl:Dacsa_1891"/>
<evidence type="ECO:0000256" key="1">
    <source>
        <dbReference type="ARBA" id="ARBA00023239"/>
    </source>
</evidence>
<keyword evidence="5" id="KW-1185">Reference proteome</keyword>
<dbReference type="InterPro" id="IPR017939">
    <property type="entry name" value="G-Glutamylcylcotransferase"/>
</dbReference>
<evidence type="ECO:0000256" key="2">
    <source>
        <dbReference type="PIRSR" id="PIRSR617939-1"/>
    </source>
</evidence>
<proteinExistence type="predicted"/>
<dbReference type="PANTHER" id="PTHR12935">
    <property type="entry name" value="GAMMA-GLUTAMYLCYCLOTRANSFERASE"/>
    <property type="match status" value="1"/>
</dbReference>
<sequence length="181" mass="21352">MEQFPFRSETFYYFAYGSCMCPVDLKRTLQEEAYPYIIAPATLPHYRLGFYHRSSRRNCGVLDVVPDASASVIGVLYQLPNRFSEALDIREEVPTQGYRREAVSVQCQGKWYHGVRTYTVVNKLPQEIPPNEWYFHVVLRGATTCGLPEDYRWQLFYQMYNLRQKYESTDKISQRNEFLGK</sequence>
<protein>
    <submittedName>
        <fullName evidence="4">Uncharacterized protein involved in cation transport</fullName>
    </submittedName>
</protein>
<dbReference type="GO" id="GO:0003839">
    <property type="term" value="F:gamma-glutamylcyclotransferase activity"/>
    <property type="evidence" value="ECO:0007669"/>
    <property type="project" value="InterPro"/>
</dbReference>
<feature type="active site" description="Proton acceptor" evidence="2">
    <location>
        <position position="91"/>
    </location>
</feature>
<dbReference type="EMBL" id="CP003944">
    <property type="protein sequence ID" value="AFZ50545.1"/>
    <property type="molecule type" value="Genomic_DNA"/>
</dbReference>
<dbReference type="PATRIC" id="fig|13035.3.peg.2151"/>
<dbReference type="OrthoDB" id="5401862at2"/>
<dbReference type="Proteomes" id="UP000010482">
    <property type="component" value="Chromosome"/>
</dbReference>
<dbReference type="AlphaFoldDB" id="K9YW15"/>
<reference evidence="4" key="1">
    <citation type="submission" date="2012-04" db="EMBL/GenBank/DDBJ databases">
        <title>Finished genome of Dactylococcopsis salina PCC 8305.</title>
        <authorList>
            <consortium name="US DOE Joint Genome Institute"/>
            <person name="Gugger M."/>
            <person name="Coursin T."/>
            <person name="Rippka R."/>
            <person name="Tandeau De Marsac N."/>
            <person name="Huntemann M."/>
            <person name="Wei C.-L."/>
            <person name="Han J."/>
            <person name="Detter J.C."/>
            <person name="Han C."/>
            <person name="Tapia R."/>
            <person name="Daligault H."/>
            <person name="Chen A."/>
            <person name="Krypides N."/>
            <person name="Mavromatis K."/>
            <person name="Markowitz V."/>
            <person name="Szeto E."/>
            <person name="Ivanova N."/>
            <person name="Ovchinnikova G."/>
            <person name="Pagani I."/>
            <person name="Pati A."/>
            <person name="Goodwin L."/>
            <person name="Peters L."/>
            <person name="Pitluck S."/>
            <person name="Woyke T."/>
            <person name="Kerfeld C."/>
        </authorList>
    </citation>
    <scope>NUCLEOTIDE SEQUENCE [LARGE SCALE GENOMIC DNA]</scope>
    <source>
        <strain evidence="4">PCC 8305</strain>
    </source>
</reference>
<dbReference type="SUPFAM" id="SSF110857">
    <property type="entry name" value="Gamma-glutamyl cyclotransferase-like"/>
    <property type="match status" value="1"/>
</dbReference>
<keyword evidence="1" id="KW-0456">Lyase</keyword>
<feature type="binding site" evidence="3">
    <location>
        <position position="134"/>
    </location>
    <ligand>
        <name>substrate</name>
    </ligand>
</feature>
<organism evidence="4 5">
    <name type="scientific">Dactylococcopsis salina (strain PCC 8305)</name>
    <name type="common">Myxobactron salinum</name>
    <dbReference type="NCBI Taxonomy" id="13035"/>
    <lineage>
        <taxon>Bacteria</taxon>
        <taxon>Bacillati</taxon>
        <taxon>Cyanobacteriota</taxon>
        <taxon>Cyanophyceae</taxon>
        <taxon>Nodosilineales</taxon>
        <taxon>Cymatolegaceae</taxon>
        <taxon>Dactylococcopsis</taxon>
    </lineage>
</organism>
<accession>K9YW15</accession>
<dbReference type="InterPro" id="IPR013024">
    <property type="entry name" value="GGCT-like"/>
</dbReference>
<dbReference type="Pfam" id="PF13772">
    <property type="entry name" value="AIG2_2"/>
    <property type="match status" value="1"/>
</dbReference>
<evidence type="ECO:0000313" key="4">
    <source>
        <dbReference type="EMBL" id="AFZ50545.1"/>
    </source>
</evidence>
<gene>
    <name evidence="4" type="ORF">Dacsa_1891</name>
</gene>
<dbReference type="STRING" id="13035.Dacsa_1891"/>
<dbReference type="Gene3D" id="3.10.490.10">
    <property type="entry name" value="Gamma-glutamyl cyclotransferase-like"/>
    <property type="match status" value="1"/>
</dbReference>
<dbReference type="InterPro" id="IPR036568">
    <property type="entry name" value="GGCT-like_sf"/>
</dbReference>
<feature type="binding site" evidence="3">
    <location>
        <begin position="13"/>
        <end position="18"/>
    </location>
    <ligand>
        <name>substrate</name>
    </ligand>
</feature>